<evidence type="ECO:0000313" key="4">
    <source>
        <dbReference type="EMBL" id="MDX5894940.1"/>
    </source>
</evidence>
<keyword evidence="5" id="KW-1185">Reference proteome</keyword>
<name>A0A023X504_RUBRA</name>
<dbReference type="Proteomes" id="UP000025229">
    <property type="component" value="Chromosome"/>
</dbReference>
<dbReference type="RefSeq" id="WP_038682768.1">
    <property type="nucleotide sequence ID" value="NZ_CP007514.1"/>
</dbReference>
<dbReference type="STRING" id="42256.RradSPS_2254"/>
<feature type="transmembrane region" description="Helical" evidence="2">
    <location>
        <begin position="130"/>
        <end position="153"/>
    </location>
</feature>
<dbReference type="HOGENOM" id="CLU_1045397_0_0_11"/>
<evidence type="ECO:0000256" key="1">
    <source>
        <dbReference type="SAM" id="MobiDB-lite"/>
    </source>
</evidence>
<evidence type="ECO:0000313" key="3">
    <source>
        <dbReference type="EMBL" id="AHY47537.1"/>
    </source>
</evidence>
<evidence type="ECO:0000256" key="2">
    <source>
        <dbReference type="SAM" id="Phobius"/>
    </source>
</evidence>
<feature type="transmembrane region" description="Helical" evidence="2">
    <location>
        <begin position="75"/>
        <end position="96"/>
    </location>
</feature>
<dbReference type="AlphaFoldDB" id="A0A023X504"/>
<feature type="transmembrane region" description="Helical" evidence="2">
    <location>
        <begin position="165"/>
        <end position="185"/>
    </location>
</feature>
<feature type="region of interest" description="Disordered" evidence="1">
    <location>
        <begin position="1"/>
        <end position="20"/>
    </location>
</feature>
<sequence length="266" mass="28819">MSATGATGVSGSRAEGNRRPGEAGELRRALWLAGREVRRAWLSYPASGLLMLFFGFASLSVMWRLEAQEISGPSHLPQAIFFADFLFVIAGCILAVNFMSADYFRIWAQDVFSERTAFLRRLPISTRTLVASRAFSMIFVVPFTVPAFFLPGYFFTSLGDLGGAYVWFVGIWLGWGLMAAGISLLCEFALSGKVYCLLSIVMTAAFAVALLIVEGLTGVGLVRGSADLAESYGPLAALVSLLAGSVAFWLLGRLTVRRVERREVGG</sequence>
<reference evidence="4" key="2">
    <citation type="submission" date="2023-11" db="EMBL/GenBank/DDBJ databases">
        <title>MicrobeMod: A computational toolkit for identifying prokaryotic methylation and restriction-modification with nanopore sequencing.</title>
        <authorList>
            <person name="Crits-Christoph A."/>
            <person name="Kang S.C."/>
            <person name="Lee H."/>
            <person name="Ostrov N."/>
        </authorList>
    </citation>
    <scope>NUCLEOTIDE SEQUENCE</scope>
    <source>
        <strain evidence="4">ATCC 51242</strain>
    </source>
</reference>
<gene>
    <name evidence="3" type="ORF">RradSPS_2254</name>
    <name evidence="4" type="ORF">SIL72_13005</name>
</gene>
<dbReference type="eggNOG" id="ENOG5033C3C">
    <property type="taxonomic scope" value="Bacteria"/>
</dbReference>
<feature type="compositionally biased region" description="Polar residues" evidence="1">
    <location>
        <begin position="1"/>
        <end position="10"/>
    </location>
</feature>
<dbReference type="OrthoDB" id="5245117at2"/>
<reference evidence="3 5" key="1">
    <citation type="submission" date="2014-03" db="EMBL/GenBank/DDBJ databases">
        <title>Complete genome sequence of the Radio-Resistant Rubrobacter radiotolerans RSPS-4.</title>
        <authorList>
            <person name="Egas C.C."/>
            <person name="Barroso C.C."/>
            <person name="Froufe H.J.C."/>
            <person name="Pacheco J.J."/>
            <person name="Albuquerque L.L."/>
            <person name="da Costa M.M.S."/>
        </authorList>
    </citation>
    <scope>NUCLEOTIDE SEQUENCE [LARGE SCALE GENOMIC DNA]</scope>
    <source>
        <strain evidence="3 5">RSPS-4</strain>
    </source>
</reference>
<organism evidence="3 5">
    <name type="scientific">Rubrobacter radiotolerans</name>
    <name type="common">Arthrobacter radiotolerans</name>
    <dbReference type="NCBI Taxonomy" id="42256"/>
    <lineage>
        <taxon>Bacteria</taxon>
        <taxon>Bacillati</taxon>
        <taxon>Actinomycetota</taxon>
        <taxon>Rubrobacteria</taxon>
        <taxon>Rubrobacterales</taxon>
        <taxon>Rubrobacteraceae</taxon>
        <taxon>Rubrobacter</taxon>
    </lineage>
</organism>
<feature type="transmembrane region" description="Helical" evidence="2">
    <location>
        <begin position="41"/>
        <end position="63"/>
    </location>
</feature>
<dbReference type="KEGG" id="rrd:RradSPS_2254"/>
<dbReference type="EMBL" id="CP007514">
    <property type="protein sequence ID" value="AHY47537.1"/>
    <property type="molecule type" value="Genomic_DNA"/>
</dbReference>
<proteinExistence type="predicted"/>
<accession>A0A023X504</accession>
<dbReference type="EMBL" id="JAWXXX010000001">
    <property type="protein sequence ID" value="MDX5894940.1"/>
    <property type="molecule type" value="Genomic_DNA"/>
</dbReference>
<keyword evidence="2" id="KW-1133">Transmembrane helix</keyword>
<feature type="transmembrane region" description="Helical" evidence="2">
    <location>
        <begin position="194"/>
        <end position="212"/>
    </location>
</feature>
<keyword evidence="2" id="KW-0472">Membrane</keyword>
<feature type="transmembrane region" description="Helical" evidence="2">
    <location>
        <begin position="232"/>
        <end position="252"/>
    </location>
</feature>
<evidence type="ECO:0008006" key="6">
    <source>
        <dbReference type="Google" id="ProtNLM"/>
    </source>
</evidence>
<dbReference type="Proteomes" id="UP001281130">
    <property type="component" value="Unassembled WGS sequence"/>
</dbReference>
<keyword evidence="2" id="KW-0812">Transmembrane</keyword>
<protein>
    <recommendedName>
        <fullName evidence="6">ABC-2 family transporter protein</fullName>
    </recommendedName>
</protein>
<evidence type="ECO:0000313" key="5">
    <source>
        <dbReference type="Proteomes" id="UP000025229"/>
    </source>
</evidence>